<dbReference type="GO" id="GO:0008941">
    <property type="term" value="F:nitric oxide dioxygenase NAD(P)H activity"/>
    <property type="evidence" value="ECO:0007669"/>
    <property type="project" value="UniProtKB-EC"/>
</dbReference>
<dbReference type="InterPro" id="IPR012349">
    <property type="entry name" value="Split_barrel_FMN-bd"/>
</dbReference>
<evidence type="ECO:0000256" key="9">
    <source>
        <dbReference type="ARBA" id="ARBA00022857"/>
    </source>
</evidence>
<dbReference type="SUPFAM" id="SSF52343">
    <property type="entry name" value="Ferredoxin reductase-like, C-terminal NADP-linked domain"/>
    <property type="match status" value="1"/>
</dbReference>
<evidence type="ECO:0000256" key="10">
    <source>
        <dbReference type="ARBA" id="ARBA00023002"/>
    </source>
</evidence>
<evidence type="ECO:0000256" key="7">
    <source>
        <dbReference type="ARBA" id="ARBA00022723"/>
    </source>
</evidence>
<evidence type="ECO:0000256" key="4">
    <source>
        <dbReference type="ARBA" id="ARBA00012229"/>
    </source>
</evidence>
<evidence type="ECO:0000256" key="13">
    <source>
        <dbReference type="ARBA" id="ARBA00048649"/>
    </source>
</evidence>
<dbReference type="HOGENOM" id="CLU_025773_0_0_5"/>
<dbReference type="Gene3D" id="2.40.30.10">
    <property type="entry name" value="Translation factors"/>
    <property type="match status" value="1"/>
</dbReference>
<dbReference type="FunFam" id="3.40.50.80:FF:000010">
    <property type="entry name" value="Flavohemoprotein"/>
    <property type="match status" value="1"/>
</dbReference>
<dbReference type="InterPro" id="IPR001433">
    <property type="entry name" value="OxRdtase_FAD/NAD-bd"/>
</dbReference>
<keyword evidence="10" id="KW-0560">Oxidoreductase</keyword>
<comment type="similarity">
    <text evidence="3">In the C-terminal section; belongs to the flavoprotein pyridine nucleotide cytochrome reductase family.</text>
</comment>
<dbReference type="Proteomes" id="UP000000321">
    <property type="component" value="Unassembled WGS sequence"/>
</dbReference>
<dbReference type="InterPro" id="IPR017927">
    <property type="entry name" value="FAD-bd_FR_type"/>
</dbReference>
<dbReference type="PRINTS" id="PR00409">
    <property type="entry name" value="PHDIOXRDTASE"/>
</dbReference>
<comment type="catalytic activity">
    <reaction evidence="14">
        <text>2 nitric oxide + NADPH + 2 O2 = 2 nitrate + NADP(+) + H(+)</text>
        <dbReference type="Rhea" id="RHEA:19465"/>
        <dbReference type="ChEBI" id="CHEBI:15378"/>
        <dbReference type="ChEBI" id="CHEBI:15379"/>
        <dbReference type="ChEBI" id="CHEBI:16480"/>
        <dbReference type="ChEBI" id="CHEBI:17632"/>
        <dbReference type="ChEBI" id="CHEBI:57783"/>
        <dbReference type="ChEBI" id="CHEBI:58349"/>
        <dbReference type="EC" id="1.14.12.17"/>
    </reaction>
</comment>
<feature type="domain" description="FAD-binding FR-type" evidence="16">
    <location>
        <begin position="317"/>
        <end position="422"/>
    </location>
</feature>
<accession>Q1YKX0</accession>
<comment type="caution">
    <text evidence="17">The sequence shown here is derived from an EMBL/GenBank/DDBJ whole genome shotgun (WGS) entry which is preliminary data.</text>
</comment>
<organism evidence="17 18">
    <name type="scientific">Aurantimonas manganoxydans (strain ATCC BAA-1229 / DSM 21871 / SI85-9A1)</name>
    <dbReference type="NCBI Taxonomy" id="287752"/>
    <lineage>
        <taxon>Bacteria</taxon>
        <taxon>Pseudomonadati</taxon>
        <taxon>Pseudomonadota</taxon>
        <taxon>Alphaproteobacteria</taxon>
        <taxon>Hyphomicrobiales</taxon>
        <taxon>Aurantimonadaceae</taxon>
        <taxon>Aurantimonas</taxon>
    </lineage>
</organism>
<dbReference type="PROSITE" id="PS51384">
    <property type="entry name" value="FAD_FR"/>
    <property type="match status" value="1"/>
</dbReference>
<comment type="cofactor">
    <cofactor evidence="1">
        <name>heme b</name>
        <dbReference type="ChEBI" id="CHEBI:60344"/>
    </cofactor>
</comment>
<evidence type="ECO:0000256" key="2">
    <source>
        <dbReference type="ARBA" id="ARBA00001974"/>
    </source>
</evidence>
<dbReference type="CDD" id="cd06184">
    <property type="entry name" value="flavohem_like_fad_nad_binding"/>
    <property type="match status" value="1"/>
</dbReference>
<keyword evidence="11" id="KW-0408">Iron</keyword>
<dbReference type="Gene3D" id="3.40.50.80">
    <property type="entry name" value="Nucleotide-binding domain of ferredoxin-NADP reductase (FNR) module"/>
    <property type="match status" value="1"/>
</dbReference>
<keyword evidence="7" id="KW-0479">Metal-binding</keyword>
<comment type="cofactor">
    <cofactor evidence="2">
        <name>FAD</name>
        <dbReference type="ChEBI" id="CHEBI:57692"/>
    </cofactor>
</comment>
<evidence type="ECO:0000256" key="14">
    <source>
        <dbReference type="ARBA" id="ARBA00049433"/>
    </source>
</evidence>
<evidence type="ECO:0000313" key="18">
    <source>
        <dbReference type="Proteomes" id="UP000000321"/>
    </source>
</evidence>
<dbReference type="Pfam" id="PF00175">
    <property type="entry name" value="NAD_binding_1"/>
    <property type="match status" value="1"/>
</dbReference>
<evidence type="ECO:0000256" key="3">
    <source>
        <dbReference type="ARBA" id="ARBA00006401"/>
    </source>
</evidence>
<dbReference type="Gene3D" id="2.30.110.10">
    <property type="entry name" value="Electron Transport, Fmn-binding Protein, Chain A"/>
    <property type="match status" value="1"/>
</dbReference>
<sequence>MARARPRVVLQRSGDAPMDSPTFHAGELEAQRRAGVGDVAAAAAAAGFIRDRMPEQHRAFFASLPFLVIASGDETGQPWVSIMEGPEGFATSPNPRQLRLAASLDRADPLAATLAAGSEIGMLGIALASRRRNRLNGFIRPEGTGYVVHVHQSFGNCPQYIHAREWRRVEARQAPPARLSDRLQPSHKAWIAAADTLFIGSGVRAGGGRTAGGFDASHRGGEPGFVQVAKDGSLQIPDYPGNNFFNTIGNLVRDPRVGLLFVSFETGSLLQIAGRARIDWGAAGSDDPQARRMIRVAIDRVVERPGALSLRWRRDGLEALKMTVIDKVVESDAITSFHLAPREGGPLAPFQPGMHLPVALTDPGQAGPVRRSYSLSGSPTAEHYRISVKREDRGTVSRVLHDEIAVGDTIMTGRPAGAFQAPSSNSPLVLVSAGVGVTPMLSMLHAAVESGSGRPTRFVHGTRNRRSHAFAAEIDALIATGAPIERLVYYSAPEASDGPGVHFDKAGRITAADLISLNAGADADYMLCGPERFLADIHAGLTARGVDPGRIHFETFGPGG</sequence>
<keyword evidence="18" id="KW-1185">Reference proteome</keyword>
<dbReference type="BioCyc" id="AURANTIMONAS:SI859A1_00522-MONOMER"/>
<keyword evidence="8" id="KW-0274">FAD</keyword>
<dbReference type="SUPFAM" id="SSF63380">
    <property type="entry name" value="Riboflavin synthase domain-like"/>
    <property type="match status" value="1"/>
</dbReference>
<keyword evidence="6" id="KW-0285">Flavoprotein</keyword>
<evidence type="ECO:0000313" key="17">
    <source>
        <dbReference type="EMBL" id="EAS50403.1"/>
    </source>
</evidence>
<dbReference type="GO" id="GO:0046872">
    <property type="term" value="F:metal ion binding"/>
    <property type="evidence" value="ECO:0007669"/>
    <property type="project" value="UniProtKB-KW"/>
</dbReference>
<reference evidence="17 18" key="1">
    <citation type="journal article" date="2008" name="Appl. Environ. Microbiol.">
        <title>Genomic insights into Mn(II) oxidation by the marine alphaproteobacterium Aurantimonas sp. strain SI85-9A1.</title>
        <authorList>
            <person name="Dick G.J."/>
            <person name="Podell S."/>
            <person name="Johnson H.A."/>
            <person name="Rivera-Espinoza Y."/>
            <person name="Bernier-Latmani R."/>
            <person name="McCarthy J.K."/>
            <person name="Torpey J.W."/>
            <person name="Clement B.G."/>
            <person name="Gaasterland T."/>
            <person name="Tebo B.M."/>
        </authorList>
    </citation>
    <scope>NUCLEOTIDE SEQUENCE [LARGE SCALE GENOMIC DNA]</scope>
    <source>
        <strain evidence="17 18">SI85-9A1</strain>
    </source>
</reference>
<gene>
    <name evidence="17" type="ORF">SI859A1_00522</name>
</gene>
<evidence type="ECO:0000256" key="1">
    <source>
        <dbReference type="ARBA" id="ARBA00001970"/>
    </source>
</evidence>
<evidence type="ECO:0000256" key="11">
    <source>
        <dbReference type="ARBA" id="ARBA00023004"/>
    </source>
</evidence>
<dbReference type="SUPFAM" id="SSF50475">
    <property type="entry name" value="FMN-binding split barrel"/>
    <property type="match status" value="1"/>
</dbReference>
<keyword evidence="9" id="KW-0521">NADP</keyword>
<evidence type="ECO:0000256" key="8">
    <source>
        <dbReference type="ARBA" id="ARBA00022827"/>
    </source>
</evidence>
<protein>
    <recommendedName>
        <fullName evidence="4">nitric oxide dioxygenase</fullName>
        <ecNumber evidence="4">1.14.12.17</ecNumber>
    </recommendedName>
</protein>
<proteinExistence type="inferred from homology"/>
<keyword evidence="12" id="KW-0520">NAD</keyword>
<evidence type="ECO:0000259" key="16">
    <source>
        <dbReference type="PROSITE" id="PS51384"/>
    </source>
</evidence>
<evidence type="ECO:0000256" key="5">
    <source>
        <dbReference type="ARBA" id="ARBA00022617"/>
    </source>
</evidence>
<evidence type="ECO:0000256" key="6">
    <source>
        <dbReference type="ARBA" id="ARBA00022630"/>
    </source>
</evidence>
<keyword evidence="5" id="KW-0349">Heme</keyword>
<dbReference type="EC" id="1.14.12.17" evidence="4"/>
<feature type="region of interest" description="Disordered" evidence="15">
    <location>
        <begin position="1"/>
        <end position="20"/>
    </location>
</feature>
<dbReference type="AlphaFoldDB" id="Q1YKX0"/>
<evidence type="ECO:0000256" key="12">
    <source>
        <dbReference type="ARBA" id="ARBA00023027"/>
    </source>
</evidence>
<dbReference type="InterPro" id="IPR039261">
    <property type="entry name" value="FNR_nucleotide-bd"/>
</dbReference>
<dbReference type="PANTHER" id="PTHR42815:SF2">
    <property type="entry name" value="FAD-BINDING, PUTATIVE (AFU_ORTHOLOGUE AFUA_6G07600)-RELATED"/>
    <property type="match status" value="1"/>
</dbReference>
<dbReference type="PANTHER" id="PTHR42815">
    <property type="entry name" value="FAD-BINDING, PUTATIVE (AFU_ORTHOLOGUE AFUA_6G07600)-RELATED"/>
    <property type="match status" value="1"/>
</dbReference>
<comment type="catalytic activity">
    <reaction evidence="13">
        <text>2 nitric oxide + NADH + 2 O2 = 2 nitrate + NAD(+) + H(+)</text>
        <dbReference type="Rhea" id="RHEA:19469"/>
        <dbReference type="ChEBI" id="CHEBI:15378"/>
        <dbReference type="ChEBI" id="CHEBI:15379"/>
        <dbReference type="ChEBI" id="CHEBI:16480"/>
        <dbReference type="ChEBI" id="CHEBI:17632"/>
        <dbReference type="ChEBI" id="CHEBI:57540"/>
        <dbReference type="ChEBI" id="CHEBI:57945"/>
        <dbReference type="EC" id="1.14.12.17"/>
    </reaction>
</comment>
<evidence type="ECO:0000256" key="15">
    <source>
        <dbReference type="SAM" id="MobiDB-lite"/>
    </source>
</evidence>
<name>Q1YKX0_AURMS</name>
<dbReference type="EMBL" id="AAPJ01000002">
    <property type="protein sequence ID" value="EAS50403.1"/>
    <property type="molecule type" value="Genomic_DNA"/>
</dbReference>
<dbReference type="InterPro" id="IPR017938">
    <property type="entry name" value="Riboflavin_synthase-like_b-brl"/>
</dbReference>